<dbReference type="InterPro" id="IPR011990">
    <property type="entry name" value="TPR-like_helical_dom_sf"/>
</dbReference>
<evidence type="ECO:0000256" key="8">
    <source>
        <dbReference type="ARBA" id="ARBA00022803"/>
    </source>
</evidence>
<gene>
    <name evidence="16" type="ORF">Fcan01_13494</name>
</gene>
<evidence type="ECO:0000256" key="10">
    <source>
        <dbReference type="ARBA" id="ARBA00023136"/>
    </source>
</evidence>
<evidence type="ECO:0000256" key="4">
    <source>
        <dbReference type="ARBA" id="ARBA00005348"/>
    </source>
</evidence>
<dbReference type="Gene3D" id="1.25.40.10">
    <property type="entry name" value="Tetratricopeptide repeat domain"/>
    <property type="match status" value="1"/>
</dbReference>
<dbReference type="SUPFAM" id="SSF54236">
    <property type="entry name" value="Ubiquitin-like"/>
    <property type="match status" value="1"/>
</dbReference>
<dbReference type="InterPro" id="IPR019734">
    <property type="entry name" value="TPR_rpt"/>
</dbReference>
<keyword evidence="9" id="KW-0072">Autophagy</keyword>
<evidence type="ECO:0000313" key="17">
    <source>
        <dbReference type="Proteomes" id="UP000198287"/>
    </source>
</evidence>
<dbReference type="Proteomes" id="UP000198287">
    <property type="component" value="Unassembled WGS sequence"/>
</dbReference>
<evidence type="ECO:0000256" key="5">
    <source>
        <dbReference type="ARBA" id="ARBA00007293"/>
    </source>
</evidence>
<feature type="lipid moiety-binding region" description="Phosphatidylserine amidated glycine; alternate" evidence="14">
    <location>
        <position position="823"/>
    </location>
</feature>
<keyword evidence="16" id="KW-0675">Receptor</keyword>
<evidence type="ECO:0000256" key="7">
    <source>
        <dbReference type="ARBA" id="ARBA00022737"/>
    </source>
</evidence>
<keyword evidence="8 15" id="KW-0802">TPR repeat</keyword>
<evidence type="ECO:0000256" key="12">
    <source>
        <dbReference type="ARBA" id="ARBA00023288"/>
    </source>
</evidence>
<dbReference type="SUPFAM" id="SSF48452">
    <property type="entry name" value="TPR-like"/>
    <property type="match status" value="1"/>
</dbReference>
<keyword evidence="13" id="KW-0968">Cytoplasmic vesicle</keyword>
<dbReference type="STRING" id="158441.A0A226E217"/>
<name>A0A226E217_FOLCA</name>
<dbReference type="Gene3D" id="3.10.20.90">
    <property type="entry name" value="Phosphatidylinositol 3-kinase Catalytic Subunit, Chain A, domain 1"/>
    <property type="match status" value="1"/>
</dbReference>
<comment type="caution">
    <text evidence="16">The sequence shown here is derived from an EMBL/GenBank/DDBJ whole genome shotgun (WGS) entry which is preliminary data.</text>
</comment>
<evidence type="ECO:0000256" key="11">
    <source>
        <dbReference type="ARBA" id="ARBA00023140"/>
    </source>
</evidence>
<dbReference type="GO" id="GO:0005778">
    <property type="term" value="C:peroxisomal membrane"/>
    <property type="evidence" value="ECO:0007669"/>
    <property type="project" value="TreeGrafter"/>
</dbReference>
<dbReference type="GO" id="GO:0005829">
    <property type="term" value="C:cytosol"/>
    <property type="evidence" value="ECO:0007669"/>
    <property type="project" value="TreeGrafter"/>
</dbReference>
<feature type="repeat" description="TPR" evidence="15">
    <location>
        <begin position="474"/>
        <end position="507"/>
    </location>
</feature>
<evidence type="ECO:0000256" key="14">
    <source>
        <dbReference type="PIRSR" id="PIRSR604241-50"/>
    </source>
</evidence>
<dbReference type="GO" id="GO:0031410">
    <property type="term" value="C:cytoplasmic vesicle"/>
    <property type="evidence" value="ECO:0007669"/>
    <property type="project" value="UniProtKB-KW"/>
</dbReference>
<dbReference type="InterPro" id="IPR004241">
    <property type="entry name" value="Atg8-like"/>
</dbReference>
<dbReference type="PANTHER" id="PTHR10130:SF0">
    <property type="entry name" value="GH08708P"/>
    <property type="match status" value="1"/>
</dbReference>
<evidence type="ECO:0000256" key="2">
    <source>
        <dbReference type="ARBA" id="ARBA00004308"/>
    </source>
</evidence>
<proteinExistence type="inferred from homology"/>
<dbReference type="SMART" id="SM00028">
    <property type="entry name" value="TPR"/>
    <property type="match status" value="4"/>
</dbReference>
<dbReference type="AlphaFoldDB" id="A0A226E217"/>
<evidence type="ECO:0000256" key="13">
    <source>
        <dbReference type="ARBA" id="ARBA00023329"/>
    </source>
</evidence>
<dbReference type="OMA" id="MQAARIN"/>
<dbReference type="OrthoDB" id="10006023at2759"/>
<dbReference type="PROSITE" id="PS50005">
    <property type="entry name" value="TPR"/>
    <property type="match status" value="2"/>
</dbReference>
<dbReference type="EMBL" id="LNIX01000007">
    <property type="protein sequence ID" value="OXA51785.1"/>
    <property type="molecule type" value="Genomic_DNA"/>
</dbReference>
<dbReference type="GO" id="GO:0012505">
    <property type="term" value="C:endomembrane system"/>
    <property type="evidence" value="ECO:0007669"/>
    <property type="project" value="UniProtKB-SubCell"/>
</dbReference>
<dbReference type="InterPro" id="IPR029071">
    <property type="entry name" value="Ubiquitin-like_domsf"/>
</dbReference>
<keyword evidence="7" id="KW-0677">Repeat</keyword>
<keyword evidence="6" id="KW-0963">Cytoplasm</keyword>
<keyword evidence="12 14" id="KW-0449">Lipoprotein</keyword>
<dbReference type="CDD" id="cd17232">
    <property type="entry name" value="Ubl_ATG8_GABARAP"/>
    <property type="match status" value="1"/>
</dbReference>
<keyword evidence="17" id="KW-1185">Reference proteome</keyword>
<comment type="similarity">
    <text evidence="5">Belongs to the ATG8 family.</text>
</comment>
<evidence type="ECO:0000256" key="3">
    <source>
        <dbReference type="ARBA" id="ARBA00004419"/>
    </source>
</evidence>
<reference evidence="16 17" key="1">
    <citation type="submission" date="2015-12" db="EMBL/GenBank/DDBJ databases">
        <title>The genome of Folsomia candida.</title>
        <authorList>
            <person name="Faddeeva A."/>
            <person name="Derks M.F."/>
            <person name="Anvar Y."/>
            <person name="Smit S."/>
            <person name="Van Straalen N."/>
            <person name="Roelofs D."/>
        </authorList>
    </citation>
    <scope>NUCLEOTIDE SEQUENCE [LARGE SCALE GENOMIC DNA]</scope>
    <source>
        <strain evidence="16 17">VU population</strain>
        <tissue evidence="16">Whole body</tissue>
    </source>
</reference>
<dbReference type="GO" id="GO:0016560">
    <property type="term" value="P:protein import into peroxisome matrix, docking"/>
    <property type="evidence" value="ECO:0007669"/>
    <property type="project" value="TreeGrafter"/>
</dbReference>
<evidence type="ECO:0000256" key="9">
    <source>
        <dbReference type="ARBA" id="ARBA00023006"/>
    </source>
</evidence>
<organism evidence="16 17">
    <name type="scientific">Folsomia candida</name>
    <name type="common">Springtail</name>
    <dbReference type="NCBI Taxonomy" id="158441"/>
    <lineage>
        <taxon>Eukaryota</taxon>
        <taxon>Metazoa</taxon>
        <taxon>Ecdysozoa</taxon>
        <taxon>Arthropoda</taxon>
        <taxon>Hexapoda</taxon>
        <taxon>Collembola</taxon>
        <taxon>Entomobryomorpha</taxon>
        <taxon>Isotomoidea</taxon>
        <taxon>Isotomidae</taxon>
        <taxon>Proisotominae</taxon>
        <taxon>Folsomia</taxon>
    </lineage>
</organism>
<accession>A0A226E217</accession>
<dbReference type="GO" id="GO:0005776">
    <property type="term" value="C:autophagosome"/>
    <property type="evidence" value="ECO:0007669"/>
    <property type="project" value="UniProtKB-SubCell"/>
</dbReference>
<keyword evidence="11" id="KW-0576">Peroxisome</keyword>
<keyword evidence="10" id="KW-0472">Membrane</keyword>
<evidence type="ECO:0000313" key="16">
    <source>
        <dbReference type="EMBL" id="OXA51785.1"/>
    </source>
</evidence>
<dbReference type="FunFam" id="3.10.20.90:FF:000037">
    <property type="entry name" value="Gamma-aminobutyric acid receptor-associated protein-like 1"/>
    <property type="match status" value="1"/>
</dbReference>
<comment type="similarity">
    <text evidence="4">Belongs to the peroxisomal targeting signal receptor family.</text>
</comment>
<comment type="subcellular location">
    <subcellularLocation>
        <location evidence="3">Cytoplasmic vesicle</location>
        <location evidence="3">Autophagosome</location>
    </subcellularLocation>
    <subcellularLocation>
        <location evidence="2">Endomembrane system</location>
    </subcellularLocation>
    <subcellularLocation>
        <location evidence="1">Peroxisome</location>
    </subcellularLocation>
</comment>
<sequence length="824" mass="92484">MSMRDFLDGECGQNPVLKVATHFTRDSLSSDLGQSSRHAFFDAAHNVSQLPPTTFQMDNLLKEIHAMGQTSKPPVQAPTTLAELAANPAWAEEFIGNEQRLMEPRTGQESWIQDYLASKDSELDNVWDHHAHHLDTHHRTPHLHPGPIHAIHHPDVHVGQASARDLLDDSRWLSQYESDNNLNTNELEKTELMITAEEFIKSVSDPKIKATEFMNFVEKLSTGEIGADGQHADARSQQWASEYENEVSDAEMQARRNGDWADEYVTGNGGTAGSAASDAKQEFWHKLNDEWEKLARDDSANHPWLVEPSASKVNEPYQFSEDNAFKESEDPFEEGKRKLLAGDIPSAALLFEAAVLKHPDHAESWMFLGTTQALNEQDLLSISALNKCLQLSSGNLTALMSLATSLTNESFHLQACNALKRWLKHNDRYSYIVSEELGDMLPQTTSLLPSEELQEVQRMFMQAARINPTEGVDPDVQCGLGILFSLGTDFDKAADCFQSALGANPENPLLWNRLGATLANGGKSSEAIGAYRRALELSPGYVRTRYNLGIACVNLGAYREASEHFLTALNMQSNGKSQSTETGRSAQKQSIMSDSIWASLRTSLHLSDLSHLSKFIDSRCLGRDGWVCRKRVHSFVLHVAITQNGQHSITNKQNKTSTATQSVAIVLAIQREQQQNHRKNQLSNSKKGGRTQGINLQIVRFPKGKNKMKFQYKEDYPFEKRKAEGEKIRRKYPDRVPVIVEKAPKAKIGDLDKKKYLVPSDLTVGQFYFLIRKRIHLRPEEALFFFVNNAIPPTSATMGSIYQEHHEDDFFLYIAYSDESVYGA</sequence>
<evidence type="ECO:0000256" key="15">
    <source>
        <dbReference type="PROSITE-ProRule" id="PRU00339"/>
    </source>
</evidence>
<evidence type="ECO:0000256" key="6">
    <source>
        <dbReference type="ARBA" id="ARBA00022490"/>
    </source>
</evidence>
<dbReference type="InterPro" id="IPR024111">
    <property type="entry name" value="PEX5/PEX5L"/>
</dbReference>
<dbReference type="GO" id="GO:0005052">
    <property type="term" value="F:peroxisome matrix targeting signal-1 binding"/>
    <property type="evidence" value="ECO:0007669"/>
    <property type="project" value="TreeGrafter"/>
</dbReference>
<dbReference type="PANTHER" id="PTHR10130">
    <property type="entry name" value="PEROXISOMAL TARGETING SIGNAL 1 RECEPTOR PEX5"/>
    <property type="match status" value="1"/>
</dbReference>
<dbReference type="Pfam" id="PF13432">
    <property type="entry name" value="TPR_16"/>
    <property type="match status" value="2"/>
</dbReference>
<feature type="repeat" description="TPR" evidence="15">
    <location>
        <begin position="508"/>
        <end position="541"/>
    </location>
</feature>
<protein>
    <submittedName>
        <fullName evidence="16">Peroxisomal targeting signal 1 receptor</fullName>
    </submittedName>
</protein>
<dbReference type="GO" id="GO:0006914">
    <property type="term" value="P:autophagy"/>
    <property type="evidence" value="ECO:0007669"/>
    <property type="project" value="UniProtKB-KW"/>
</dbReference>
<evidence type="ECO:0000256" key="1">
    <source>
        <dbReference type="ARBA" id="ARBA00004275"/>
    </source>
</evidence>
<dbReference type="Pfam" id="PF02991">
    <property type="entry name" value="ATG8"/>
    <property type="match status" value="1"/>
</dbReference>